<name>A0A2I0J2K1_PUNGR</name>
<sequence>MDVLVYADVTGGECLPRSLPPDRVSLLPSGCLLEWHSFEAEGHACPRGNACLSIKTVALTVYGSLSRFCLQLRKGYLRVEPLPCRSIRKEVREEFSEGRDPVHLSSPMTGVSL</sequence>
<accession>A0A2I0J2K1</accession>
<comment type="caution">
    <text evidence="1">The sequence shown here is derived from an EMBL/GenBank/DDBJ whole genome shotgun (WGS) entry which is preliminary data.</text>
</comment>
<proteinExistence type="predicted"/>
<dbReference type="AlphaFoldDB" id="A0A2I0J2K1"/>
<evidence type="ECO:0000313" key="2">
    <source>
        <dbReference type="Proteomes" id="UP000233551"/>
    </source>
</evidence>
<reference evidence="1 2" key="1">
    <citation type="submission" date="2017-11" db="EMBL/GenBank/DDBJ databases">
        <title>De-novo sequencing of pomegranate (Punica granatum L.) genome.</title>
        <authorList>
            <person name="Akparov Z."/>
            <person name="Amiraslanov A."/>
            <person name="Hajiyeva S."/>
            <person name="Abbasov M."/>
            <person name="Kaur K."/>
            <person name="Hamwieh A."/>
            <person name="Solovyev V."/>
            <person name="Salamov A."/>
            <person name="Braich B."/>
            <person name="Kosarev P."/>
            <person name="Mahmoud A."/>
            <person name="Hajiyev E."/>
            <person name="Babayeva S."/>
            <person name="Izzatullayeva V."/>
            <person name="Mammadov A."/>
            <person name="Mammadov A."/>
            <person name="Sharifova S."/>
            <person name="Ojaghi J."/>
            <person name="Eynullazada K."/>
            <person name="Bayramov B."/>
            <person name="Abdulazimova A."/>
            <person name="Shahmuradov I."/>
        </authorList>
    </citation>
    <scope>NUCLEOTIDE SEQUENCE [LARGE SCALE GENOMIC DNA]</scope>
    <source>
        <strain evidence="2">cv. AG2017</strain>
        <tissue evidence="1">Leaf</tissue>
    </source>
</reference>
<organism evidence="1 2">
    <name type="scientific">Punica granatum</name>
    <name type="common">Pomegranate</name>
    <dbReference type="NCBI Taxonomy" id="22663"/>
    <lineage>
        <taxon>Eukaryota</taxon>
        <taxon>Viridiplantae</taxon>
        <taxon>Streptophyta</taxon>
        <taxon>Embryophyta</taxon>
        <taxon>Tracheophyta</taxon>
        <taxon>Spermatophyta</taxon>
        <taxon>Magnoliopsida</taxon>
        <taxon>eudicotyledons</taxon>
        <taxon>Gunneridae</taxon>
        <taxon>Pentapetalae</taxon>
        <taxon>rosids</taxon>
        <taxon>malvids</taxon>
        <taxon>Myrtales</taxon>
        <taxon>Lythraceae</taxon>
        <taxon>Punica</taxon>
    </lineage>
</organism>
<dbReference type="EMBL" id="PGOL01002114">
    <property type="protein sequence ID" value="PKI50462.1"/>
    <property type="molecule type" value="Genomic_DNA"/>
</dbReference>
<dbReference type="Proteomes" id="UP000233551">
    <property type="component" value="Unassembled WGS sequence"/>
</dbReference>
<evidence type="ECO:0000313" key="1">
    <source>
        <dbReference type="EMBL" id="PKI50462.1"/>
    </source>
</evidence>
<keyword evidence="2" id="KW-1185">Reference proteome</keyword>
<gene>
    <name evidence="1" type="ORF">CRG98_029145</name>
</gene>
<protein>
    <submittedName>
        <fullName evidence="1">Uncharacterized protein</fullName>
    </submittedName>
</protein>